<evidence type="ECO:0000313" key="10">
    <source>
        <dbReference type="Proteomes" id="UP000604765"/>
    </source>
</evidence>
<evidence type="ECO:0000256" key="7">
    <source>
        <dbReference type="SAM" id="Coils"/>
    </source>
</evidence>
<dbReference type="CDD" id="cd06127">
    <property type="entry name" value="DEDDh"/>
    <property type="match status" value="1"/>
</dbReference>
<evidence type="ECO:0000256" key="4">
    <source>
        <dbReference type="ARBA" id="ARBA00022840"/>
    </source>
</evidence>
<dbReference type="PROSITE" id="PS51193">
    <property type="entry name" value="HELICASE_ATP_BIND_2"/>
    <property type="match status" value="1"/>
</dbReference>
<feature type="binding site" evidence="5">
    <location>
        <begin position="310"/>
        <end position="317"/>
    </location>
    <ligand>
        <name>ATP</name>
        <dbReference type="ChEBI" id="CHEBI:30616"/>
    </ligand>
</feature>
<dbReference type="NCBIfam" id="TIGR01407">
    <property type="entry name" value="dinG_rel"/>
    <property type="match status" value="1"/>
</dbReference>
<evidence type="ECO:0000256" key="1">
    <source>
        <dbReference type="ARBA" id="ARBA00022722"/>
    </source>
</evidence>
<accession>A0ABQ3VWH3</accession>
<dbReference type="InterPro" id="IPR013520">
    <property type="entry name" value="Ribonucl_H"/>
</dbReference>
<comment type="function">
    <text evidence="5 6">3'-5' exonuclease.</text>
</comment>
<dbReference type="HAMAP" id="MF_02206">
    <property type="entry name" value="DinG_exonucl"/>
    <property type="match status" value="1"/>
</dbReference>
<dbReference type="EMBL" id="BNJR01000004">
    <property type="protein sequence ID" value="GHP12786.1"/>
    <property type="molecule type" value="Genomic_DNA"/>
</dbReference>
<dbReference type="Pfam" id="PF13307">
    <property type="entry name" value="Helicase_C_2"/>
    <property type="match status" value="1"/>
</dbReference>
<dbReference type="InterPro" id="IPR006555">
    <property type="entry name" value="ATP-dep_Helicase_C"/>
</dbReference>
<dbReference type="EC" id="3.1.-.-" evidence="5 6"/>
<dbReference type="InterPro" id="IPR006310">
    <property type="entry name" value="DinG"/>
</dbReference>
<evidence type="ECO:0000256" key="6">
    <source>
        <dbReference type="RuleBase" id="RU364106"/>
    </source>
</evidence>
<keyword evidence="7" id="KW-0175">Coiled coil</keyword>
<dbReference type="InterPro" id="IPR027417">
    <property type="entry name" value="P-loop_NTPase"/>
</dbReference>
<dbReference type="SMART" id="SM00479">
    <property type="entry name" value="EXOIII"/>
    <property type="match status" value="1"/>
</dbReference>
<evidence type="ECO:0000313" key="9">
    <source>
        <dbReference type="EMBL" id="GHP12786.1"/>
    </source>
</evidence>
<comment type="caution">
    <text evidence="9">The sequence shown here is derived from an EMBL/GenBank/DDBJ whole genome shotgun (WGS) entry which is preliminary data.</text>
</comment>
<keyword evidence="1 5" id="KW-0540">Nuclease</keyword>
<gene>
    <name evidence="5 6 9" type="primary">dinG</name>
    <name evidence="9" type="ORF">YK48G_02110</name>
</gene>
<keyword evidence="4 5" id="KW-0067">ATP-binding</keyword>
<dbReference type="PANTHER" id="PTHR30231:SF41">
    <property type="entry name" value="DNA POLYMERASE III SUBUNIT EPSILON"/>
    <property type="match status" value="1"/>
</dbReference>
<evidence type="ECO:0000256" key="5">
    <source>
        <dbReference type="HAMAP-Rule" id="MF_02206"/>
    </source>
</evidence>
<evidence type="ECO:0000256" key="2">
    <source>
        <dbReference type="ARBA" id="ARBA00022741"/>
    </source>
</evidence>
<comment type="caution">
    <text evidence="5">Lacks conserved residue(s) required for the propagation of feature annotation.</text>
</comment>
<protein>
    <recommendedName>
        <fullName evidence="5 6">3'-5' exonuclease DinG</fullName>
        <ecNumber evidence="5 6">3.1.-.-</ecNumber>
    </recommendedName>
</protein>
<name>A0ABQ3VWH3_9LACO</name>
<dbReference type="Pfam" id="PF00929">
    <property type="entry name" value="RNase_T"/>
    <property type="match status" value="1"/>
</dbReference>
<feature type="domain" description="Helicase ATP-binding" evidence="8">
    <location>
        <begin position="270"/>
        <end position="549"/>
    </location>
</feature>
<dbReference type="Gene3D" id="3.30.420.10">
    <property type="entry name" value="Ribonuclease H-like superfamily/Ribonuclease H"/>
    <property type="match status" value="1"/>
</dbReference>
<organism evidence="9 10">
    <name type="scientific">Lentilactobacillus fungorum</name>
    <dbReference type="NCBI Taxonomy" id="2201250"/>
    <lineage>
        <taxon>Bacteria</taxon>
        <taxon>Bacillati</taxon>
        <taxon>Bacillota</taxon>
        <taxon>Bacilli</taxon>
        <taxon>Lactobacillales</taxon>
        <taxon>Lactobacillaceae</taxon>
        <taxon>Lentilactobacillus</taxon>
    </lineage>
</organism>
<comment type="similarity">
    <text evidence="5 6">Belongs to the helicase family. DinG subfamily. Type 2 sub-subfamily.</text>
</comment>
<feature type="coiled-coil region" evidence="7">
    <location>
        <begin position="589"/>
        <end position="620"/>
    </location>
</feature>
<keyword evidence="10" id="KW-1185">Reference proteome</keyword>
<dbReference type="SMART" id="SM00491">
    <property type="entry name" value="HELICc2"/>
    <property type="match status" value="1"/>
</dbReference>
<dbReference type="InterPro" id="IPR014013">
    <property type="entry name" value="Helic_SF1/SF2_ATP-bd_DinG/Rad3"/>
</dbReference>
<evidence type="ECO:0000259" key="8">
    <source>
        <dbReference type="PROSITE" id="PS51193"/>
    </source>
</evidence>
<dbReference type="PANTHER" id="PTHR30231">
    <property type="entry name" value="DNA POLYMERASE III SUBUNIT EPSILON"/>
    <property type="match status" value="1"/>
</dbReference>
<sequence length="964" mass="110085">MIKDSKLLIKLFKMRLVNKMNSKTTYAVVDIETTGTDIAADNRAIQFSCCLVSNNQITETYVVDINPQCVVPNRIVQLTGLTNERLQHAKTFDQLAAKLYALLSGTVFVAHNVNFDFPFLNAEFQRVGYPELQIEAIDTVTLSQILLPTLSSYRLQDLSTYFNIRHDHPHTADSDALATAKLLIILLGQIKELPAITLRQIVTINPPLPQDTLKVFLEANEANQKAVHQQSLPEYLEFVSGLVLRRRPNIEPVPEQPKTLAQYPKTKKAKAKILPKQLESRLEQNKMMNLIYRNYADPKAHPAKIMVVEAPTGIGKSLGYCLPFAYLATAKKPVVISTATTYLQFQLQNQTIPMLNEELPFKINSVILKGTRHYIDLDKFRNLLFVPDNSHQTPFIKAQILVWLTKTTTGDLDELHLNVEQTPFVWKIQHTGVNWLDPNEPFYQDDFLRYNLKRAETADFIIVNHSYLIRNWQQFKKTTPKPYLLIDETQQFAETAIKNNQVKLNPLSLITSINKILANLNQSHEANIREIVANNAILSNLADQLETRLNAAKALTHALISALFDQLIKGKKLHQNAAFFERLIPINEMKKVTRANSKLIQQLRSVNDQTDRLLVKLNQEIDHNADSFINQDFLGIYTFFENNHDFNDQLRQLLEMVDTDDQSIEQHVTWITINHAKDVNSLTINQGILKPKDYLNAYIYSAFEPATFTGATIFSSKRSQFIYDLLGIDRQEAIVKRLKSDFNPSEQARLYLVTSQADPKFATNSDAYLQRVAENIEAIYEKGPRQTLVLFNSLNAIERTYRLMQESGFTATHFVLAQGVHGTATKISKQFIHHEPAILLGANTFWQGVDFPHHLLENLIIAQLPFDTPVDPYNHALYSIERSKNKNPFYSLTLPKATLRLRQGMGRLLRTKDDYGTVFVLDPRLLTKQYGKTILANLRNDIPVVKGEINECLEDMVKFFESKT</sequence>
<dbReference type="Gene3D" id="3.40.50.300">
    <property type="entry name" value="P-loop containing nucleotide triphosphate hydrolases"/>
    <property type="match status" value="2"/>
</dbReference>
<reference evidence="9 10" key="1">
    <citation type="journal article" date="2021" name="Int. J. Syst. Evol. Microbiol.">
        <title>Lentilactobacillus fungorum sp. nov., isolated from spent mushroom substrates.</title>
        <authorList>
            <person name="Tohno M."/>
            <person name="Tanizawa Y."/>
            <person name="Kojima Y."/>
            <person name="Sakamoto M."/>
            <person name="Ohkuma M."/>
            <person name="Kobayashi H."/>
        </authorList>
    </citation>
    <scope>NUCLEOTIDE SEQUENCE [LARGE SCALE GENOMIC DNA]</scope>
    <source>
        <strain evidence="9 10">YK48G</strain>
    </source>
</reference>
<keyword evidence="5 6" id="KW-0269">Exonuclease</keyword>
<dbReference type="Proteomes" id="UP000604765">
    <property type="component" value="Unassembled WGS sequence"/>
</dbReference>
<evidence type="ECO:0000256" key="3">
    <source>
        <dbReference type="ARBA" id="ARBA00022801"/>
    </source>
</evidence>
<keyword evidence="2 5" id="KW-0547">Nucleotide-binding</keyword>
<dbReference type="InterPro" id="IPR036397">
    <property type="entry name" value="RNaseH_sf"/>
</dbReference>
<keyword evidence="3 5" id="KW-0378">Hydrolase</keyword>
<dbReference type="SUPFAM" id="SSF52540">
    <property type="entry name" value="P-loop containing nucleoside triphosphate hydrolases"/>
    <property type="match status" value="1"/>
</dbReference>
<dbReference type="InterPro" id="IPR012337">
    <property type="entry name" value="RNaseH-like_sf"/>
</dbReference>
<proteinExistence type="inferred from homology"/>
<dbReference type="SUPFAM" id="SSF53098">
    <property type="entry name" value="Ribonuclease H-like"/>
    <property type="match status" value="1"/>
</dbReference>